<dbReference type="NCBIfam" id="TIGR01833">
    <property type="entry name" value="HMG-CoA-S_euk"/>
    <property type="match status" value="1"/>
</dbReference>
<dbReference type="Pfam" id="PF01154">
    <property type="entry name" value="HMG_CoA_synt_N"/>
    <property type="match status" value="1"/>
</dbReference>
<proteinExistence type="inferred from homology"/>
<gene>
    <name evidence="8" type="ORF">M0811_09816</name>
</gene>
<evidence type="ECO:0000256" key="2">
    <source>
        <dbReference type="ARBA" id="ARBA00022679"/>
    </source>
</evidence>
<protein>
    <recommendedName>
        <fullName evidence="5">Hydroxymethylglutaryl-CoA synthase</fullName>
        <shortName evidence="5">HMG-CoA synthase</shortName>
        <ecNumber evidence="5">2.3.3.10</ecNumber>
    </recommendedName>
    <alternativeName>
        <fullName evidence="5">3-hydroxy-3-methylglutaryl coenzyme A synthase</fullName>
    </alternativeName>
</protein>
<feature type="active site" description="Proton donor/acceptor" evidence="3">
    <location>
        <position position="271"/>
    </location>
</feature>
<evidence type="ECO:0000313" key="8">
    <source>
        <dbReference type="EMBL" id="KAJ5071917.1"/>
    </source>
</evidence>
<dbReference type="GO" id="GO:0006084">
    <property type="term" value="P:acetyl-CoA metabolic process"/>
    <property type="evidence" value="ECO:0007669"/>
    <property type="project" value="InterPro"/>
</dbReference>
<keyword evidence="5" id="KW-0752">Steroid biosynthesis</keyword>
<feature type="binding site" evidence="4">
    <location>
        <position position="280"/>
    </location>
    <ligand>
        <name>CoA</name>
        <dbReference type="ChEBI" id="CHEBI:57287"/>
    </ligand>
</feature>
<dbReference type="InterPro" id="IPR000590">
    <property type="entry name" value="HMG_CoA_synt_AS"/>
</dbReference>
<dbReference type="Pfam" id="PF08540">
    <property type="entry name" value="HMG_CoA_synt_C"/>
    <property type="match status" value="1"/>
</dbReference>
<evidence type="ECO:0000256" key="3">
    <source>
        <dbReference type="PIRSR" id="PIRSR610122-1"/>
    </source>
</evidence>
<evidence type="ECO:0000256" key="1">
    <source>
        <dbReference type="ARBA" id="ARBA00007061"/>
    </source>
</evidence>
<keyword evidence="5" id="KW-0756">Sterol biosynthesis</keyword>
<evidence type="ECO:0000313" key="9">
    <source>
        <dbReference type="Proteomes" id="UP001149090"/>
    </source>
</evidence>
<dbReference type="GO" id="GO:0010142">
    <property type="term" value="P:farnesyl diphosphate biosynthetic process, mevalonate pathway"/>
    <property type="evidence" value="ECO:0007669"/>
    <property type="project" value="InterPro"/>
</dbReference>
<keyword evidence="5" id="KW-1207">Sterol metabolism</keyword>
<dbReference type="FunFam" id="3.40.47.10:FF:000008">
    <property type="entry name" value="3-hydroxy-3-methylglutaryl coenzyme A synthase"/>
    <property type="match status" value="1"/>
</dbReference>
<keyword evidence="5" id="KW-0443">Lipid metabolism</keyword>
<keyword evidence="9" id="KW-1185">Reference proteome</keyword>
<feature type="active site" description="Acyl-thioester intermediate" evidence="3">
    <location>
        <position position="119"/>
    </location>
</feature>
<keyword evidence="5" id="KW-0444">Lipid biosynthesis</keyword>
<organism evidence="8 9">
    <name type="scientific">Anaeramoeba ignava</name>
    <name type="common">Anaerobic marine amoeba</name>
    <dbReference type="NCBI Taxonomy" id="1746090"/>
    <lineage>
        <taxon>Eukaryota</taxon>
        <taxon>Metamonada</taxon>
        <taxon>Anaeramoebidae</taxon>
        <taxon>Anaeramoeba</taxon>
    </lineage>
</organism>
<sequence>MKSNKNIGILAIEVYVPQLYVSQEKLEEFDSAGKGKYTIGLMQSKMSFCSEIEDINSISLTAVNQLMKKNGINYKDIGRLEVGTETVIDKSKSVKTTLMQLFDESGNHDIEGIDCINACYGGTAAFFNSVAWCESSAWDGRLALVVAADIAVYEKGPARPTGGAGAVAILIGPNAPIVLENSSGLRGSYFQNAYDFFKPNLDSEYPVVDGLLSIKCYFNALDNCYSKFRKNVENFSLSKIKDDPKEKDNANNPLQNTRKFTSDSIDYCVFHSPYNKLVLKSWARIHYLDFCYFPENLISEKNLDLQFLKKFLDLKLEDTYFNREIEDNFKKISHESYNKKVDPSTLISNNCGNLYCGSLYGGLASLIFNTNSKDLIGKRIVMFSYGSGLASSMFSLLVREDPTEIKKNLDIQNLLDQRIEILPNQFTDILEQRKNNYNKKDIKPKPLEIETLKSNVFYLKEIDSMGRRFYFQKD</sequence>
<dbReference type="InterPro" id="IPR010122">
    <property type="entry name" value="HMG_CoA_synthase_euk"/>
</dbReference>
<reference evidence="8" key="1">
    <citation type="submission" date="2022-10" db="EMBL/GenBank/DDBJ databases">
        <title>Novel sulphate-reducing endosymbionts in the free-living metamonad Anaeramoeba.</title>
        <authorList>
            <person name="Jerlstrom-Hultqvist J."/>
            <person name="Cepicka I."/>
            <person name="Gallot-Lavallee L."/>
            <person name="Salas-Leiva D."/>
            <person name="Curtis B.A."/>
            <person name="Zahonova K."/>
            <person name="Pipaliya S."/>
            <person name="Dacks J."/>
            <person name="Roger A.J."/>
        </authorList>
    </citation>
    <scope>NUCLEOTIDE SEQUENCE</scope>
    <source>
        <strain evidence="8">BMAN</strain>
    </source>
</reference>
<comment type="catalytic activity">
    <reaction evidence="5">
        <text>acetoacetyl-CoA + acetyl-CoA + H2O = (3S)-3-hydroxy-3-methylglutaryl-CoA + CoA + H(+)</text>
        <dbReference type="Rhea" id="RHEA:10188"/>
        <dbReference type="ChEBI" id="CHEBI:15377"/>
        <dbReference type="ChEBI" id="CHEBI:15378"/>
        <dbReference type="ChEBI" id="CHEBI:43074"/>
        <dbReference type="ChEBI" id="CHEBI:57286"/>
        <dbReference type="ChEBI" id="CHEBI:57287"/>
        <dbReference type="ChEBI" id="CHEBI:57288"/>
        <dbReference type="EC" id="2.3.3.10"/>
    </reaction>
</comment>
<feature type="domain" description="Hydroxymethylglutaryl-coenzyme A synthase N-terminal" evidence="6">
    <location>
        <begin position="5"/>
        <end position="176"/>
    </location>
</feature>
<dbReference type="InterPro" id="IPR013746">
    <property type="entry name" value="HMG_CoA_synt_C_dom"/>
</dbReference>
<evidence type="ECO:0000259" key="6">
    <source>
        <dbReference type="Pfam" id="PF01154"/>
    </source>
</evidence>
<dbReference type="GO" id="GO:0004421">
    <property type="term" value="F:hydroxymethylglutaryl-CoA synthase activity"/>
    <property type="evidence" value="ECO:0007669"/>
    <property type="project" value="UniProtKB-EC"/>
</dbReference>
<dbReference type="OMA" id="DDAYNWI"/>
<dbReference type="AlphaFoldDB" id="A0A9Q0LFJ8"/>
<comment type="pathway">
    <text evidence="5">Metabolic intermediate biosynthesis; (R)-mevalonate biosynthesis; (R)-mevalonate from acetyl-CoA: step 2/3.</text>
</comment>
<feature type="binding site" evidence="4">
    <location>
        <position position="213"/>
    </location>
    <ligand>
        <name>CoA</name>
        <dbReference type="ChEBI" id="CHEBI:57287"/>
    </ligand>
</feature>
<dbReference type="Gene3D" id="3.40.47.10">
    <property type="match status" value="1"/>
</dbReference>
<dbReference type="SUPFAM" id="SSF53901">
    <property type="entry name" value="Thiolase-like"/>
    <property type="match status" value="2"/>
</dbReference>
<dbReference type="PANTHER" id="PTHR43323">
    <property type="entry name" value="3-HYDROXY-3-METHYLGLUTARYL COENZYME A SYNTHASE"/>
    <property type="match status" value="1"/>
</dbReference>
<dbReference type="InterPro" id="IPR013528">
    <property type="entry name" value="HMG_CoA_synth_N"/>
</dbReference>
<evidence type="ECO:0000256" key="4">
    <source>
        <dbReference type="PIRSR" id="PIRSR610122-2"/>
    </source>
</evidence>
<dbReference type="PANTHER" id="PTHR43323:SF2">
    <property type="entry name" value="HYDROXYMETHYLGLUTARYL-COA SYNTHASE"/>
    <property type="match status" value="1"/>
</dbReference>
<feature type="binding site" evidence="4">
    <location>
        <position position="276"/>
    </location>
    <ligand>
        <name>CoA</name>
        <dbReference type="ChEBI" id="CHEBI:57287"/>
    </ligand>
</feature>
<name>A0A9Q0LFJ8_ANAIG</name>
<dbReference type="EC" id="2.3.3.10" evidence="5"/>
<evidence type="ECO:0000259" key="7">
    <source>
        <dbReference type="Pfam" id="PF08540"/>
    </source>
</evidence>
<feature type="domain" description="Hydroxymethylglutaryl-coenzyme A synthase C-terminal" evidence="7">
    <location>
        <begin position="183"/>
        <end position="472"/>
    </location>
</feature>
<accession>A0A9Q0LFJ8</accession>
<dbReference type="Proteomes" id="UP001149090">
    <property type="component" value="Unassembled WGS sequence"/>
</dbReference>
<keyword evidence="2 5" id="KW-0808">Transferase</keyword>
<evidence type="ECO:0000256" key="5">
    <source>
        <dbReference type="RuleBase" id="RU364071"/>
    </source>
</evidence>
<feature type="active site" description="Proton donor/acceptor" evidence="3">
    <location>
        <position position="85"/>
    </location>
</feature>
<dbReference type="InterPro" id="IPR016039">
    <property type="entry name" value="Thiolase-like"/>
</dbReference>
<dbReference type="CDD" id="cd00827">
    <property type="entry name" value="init_cond_enzymes"/>
    <property type="match status" value="1"/>
</dbReference>
<keyword evidence="5" id="KW-0753">Steroid metabolism</keyword>
<dbReference type="OrthoDB" id="1269963at2759"/>
<comment type="function">
    <text evidence="5">Catalyzes the condensation of acetyl-CoA with acetoacetyl-CoA to form HMG-CoA.</text>
</comment>
<dbReference type="PROSITE" id="PS01226">
    <property type="entry name" value="HMG_COA_SYNTHASE"/>
    <property type="match status" value="1"/>
</dbReference>
<dbReference type="EMBL" id="JAPDFW010000084">
    <property type="protein sequence ID" value="KAJ5071917.1"/>
    <property type="molecule type" value="Genomic_DNA"/>
</dbReference>
<comment type="similarity">
    <text evidence="1 5">Belongs to the thiolase-like superfamily. HMG-CoA synthase family.</text>
</comment>
<dbReference type="GO" id="GO:0016126">
    <property type="term" value="P:sterol biosynthetic process"/>
    <property type="evidence" value="ECO:0007669"/>
    <property type="project" value="UniProtKB-KW"/>
</dbReference>
<comment type="caution">
    <text evidence="8">The sequence shown here is derived from an EMBL/GenBank/DDBJ whole genome shotgun (WGS) entry which is preliminary data.</text>
</comment>